<dbReference type="Gene3D" id="3.30.460.10">
    <property type="entry name" value="Beta Polymerase, domain 2"/>
    <property type="match status" value="1"/>
</dbReference>
<dbReference type="AlphaFoldDB" id="A0A5C3R0D8"/>
<gene>
    <name evidence="2" type="ORF">BDV98DRAFT_557170</name>
</gene>
<organism evidence="2 3">
    <name type="scientific">Pterulicium gracile</name>
    <dbReference type="NCBI Taxonomy" id="1884261"/>
    <lineage>
        <taxon>Eukaryota</taxon>
        <taxon>Fungi</taxon>
        <taxon>Dikarya</taxon>
        <taxon>Basidiomycota</taxon>
        <taxon>Agaricomycotina</taxon>
        <taxon>Agaricomycetes</taxon>
        <taxon>Agaricomycetidae</taxon>
        <taxon>Agaricales</taxon>
        <taxon>Pleurotineae</taxon>
        <taxon>Pterulaceae</taxon>
        <taxon>Pterulicium</taxon>
    </lineage>
</organism>
<feature type="region of interest" description="Disordered" evidence="1">
    <location>
        <begin position="83"/>
        <end position="115"/>
    </location>
</feature>
<feature type="compositionally biased region" description="Polar residues" evidence="1">
    <location>
        <begin position="83"/>
        <end position="92"/>
    </location>
</feature>
<dbReference type="InterPro" id="IPR043519">
    <property type="entry name" value="NT_sf"/>
</dbReference>
<dbReference type="Pfam" id="PF02410">
    <property type="entry name" value="RsfS"/>
    <property type="match status" value="1"/>
</dbReference>
<name>A0A5C3R0D8_9AGAR</name>
<accession>A0A5C3R0D8</accession>
<protein>
    <submittedName>
        <fullName evidence="2">Uncharacterized protein</fullName>
    </submittedName>
</protein>
<proteinExistence type="predicted"/>
<evidence type="ECO:0000313" key="2">
    <source>
        <dbReference type="EMBL" id="TFL07048.1"/>
    </source>
</evidence>
<evidence type="ECO:0000256" key="1">
    <source>
        <dbReference type="SAM" id="MobiDB-lite"/>
    </source>
</evidence>
<dbReference type="EMBL" id="ML178814">
    <property type="protein sequence ID" value="TFL07048.1"/>
    <property type="molecule type" value="Genomic_DNA"/>
</dbReference>
<dbReference type="SUPFAM" id="SSF81301">
    <property type="entry name" value="Nucleotidyltransferase"/>
    <property type="match status" value="1"/>
</dbReference>
<dbReference type="OrthoDB" id="21330at2759"/>
<evidence type="ECO:0000313" key="3">
    <source>
        <dbReference type="Proteomes" id="UP000305067"/>
    </source>
</evidence>
<dbReference type="Proteomes" id="UP000305067">
    <property type="component" value="Unassembled WGS sequence"/>
</dbReference>
<reference evidence="2 3" key="1">
    <citation type="journal article" date="2019" name="Nat. Ecol. Evol.">
        <title>Megaphylogeny resolves global patterns of mushroom evolution.</title>
        <authorList>
            <person name="Varga T."/>
            <person name="Krizsan K."/>
            <person name="Foldi C."/>
            <person name="Dima B."/>
            <person name="Sanchez-Garcia M."/>
            <person name="Sanchez-Ramirez S."/>
            <person name="Szollosi G.J."/>
            <person name="Szarkandi J.G."/>
            <person name="Papp V."/>
            <person name="Albert L."/>
            <person name="Andreopoulos W."/>
            <person name="Angelini C."/>
            <person name="Antonin V."/>
            <person name="Barry K.W."/>
            <person name="Bougher N.L."/>
            <person name="Buchanan P."/>
            <person name="Buyck B."/>
            <person name="Bense V."/>
            <person name="Catcheside P."/>
            <person name="Chovatia M."/>
            <person name="Cooper J."/>
            <person name="Damon W."/>
            <person name="Desjardin D."/>
            <person name="Finy P."/>
            <person name="Geml J."/>
            <person name="Haridas S."/>
            <person name="Hughes K."/>
            <person name="Justo A."/>
            <person name="Karasinski D."/>
            <person name="Kautmanova I."/>
            <person name="Kiss B."/>
            <person name="Kocsube S."/>
            <person name="Kotiranta H."/>
            <person name="LaButti K.M."/>
            <person name="Lechner B.E."/>
            <person name="Liimatainen K."/>
            <person name="Lipzen A."/>
            <person name="Lukacs Z."/>
            <person name="Mihaltcheva S."/>
            <person name="Morgado L.N."/>
            <person name="Niskanen T."/>
            <person name="Noordeloos M.E."/>
            <person name="Ohm R.A."/>
            <person name="Ortiz-Santana B."/>
            <person name="Ovrebo C."/>
            <person name="Racz N."/>
            <person name="Riley R."/>
            <person name="Savchenko A."/>
            <person name="Shiryaev A."/>
            <person name="Soop K."/>
            <person name="Spirin V."/>
            <person name="Szebenyi C."/>
            <person name="Tomsovsky M."/>
            <person name="Tulloss R.E."/>
            <person name="Uehling J."/>
            <person name="Grigoriev I.V."/>
            <person name="Vagvolgyi C."/>
            <person name="Papp T."/>
            <person name="Martin F.M."/>
            <person name="Miettinen O."/>
            <person name="Hibbett D.S."/>
            <person name="Nagy L.G."/>
        </authorList>
    </citation>
    <scope>NUCLEOTIDE SEQUENCE [LARGE SCALE GENOMIC DNA]</scope>
    <source>
        <strain evidence="2 3">CBS 309.79</strain>
    </source>
</reference>
<sequence>MLSLTQAAFRHQLLRTTATSTSARRAQSTLPWFVDPSDELPQPGTSAQVDITQIHPVPEDAPAYLKELHATLYRSPHLEKSSVVVTRPSSLPTGPDLPLKAPQGRRRRGGVYDTEGVSDMTSGLWSWIVMAQVKEGTEGRGAIESVVRTARQSLAAQSRPLPPNSKKRMHNGWAMIDAGNFAVHVVSREVREKYFGGLVEQWRQE</sequence>
<keyword evidence="3" id="KW-1185">Reference proteome</keyword>